<accession>A0A6J1DV72</accession>
<evidence type="ECO:0000256" key="8">
    <source>
        <dbReference type="PROSITE-ProRule" id="PRU10141"/>
    </source>
</evidence>
<dbReference type="InterPro" id="IPR011009">
    <property type="entry name" value="Kinase-like_dom_sf"/>
</dbReference>
<sequence>MDFDDLSPNQCRLIGNYILGPRIGSGSFAVVWKSRHRQLGTVVAVKEIDKKHLNPKVSDSLLKEISILSTINHPNIIRLFEAIQTDDRIFLILEYCDGGDLGGYINRHGKVSEGVARHFMRQLAAGLKVLQGKHLIHRDLKPQNLLLSSDEVTPVLKIGDFGFARSLANQALADTQCGSPLYMAPEIIRNKRYDAKADLWSVGAILFQLLTGKLPFSGNNPYQLFQNILESTELRFPKGALKQLHPDSLNLCRSLLRQNPVERLTFKEFFHHKFFEEPRSNQAVEAASVVQSIESVSLEATKDKSQLEQPIESSNRDAKVASSSVHNRLSGVENACSVVESLHEQILNLGLDDDLRKSLECNQQSLNQIQVTDSMESIEKDYVLVNAHCPSMVTSSYHLETSLQGCSSRISHSPLSIHQDMTAKAQKEELIGSSSVTGESSRSRGQFSCAASMLREVQGLPVLHPSTRLQLFHHYVQVLSDLSQEKCNAGMFLESFSVELVALALWQKAVEICNAWLASSTKNDTSKSSSKIDSTPLQKDTDSAASQEENIDFNRPSSVSKWAEQGFIATVDQADKLLQNIREIDGASKMPDAMEIIFQKALDLGRSGAVDEYMESKENAAAAYSQAMLLLSFILGEAESLKLNPPFSLTSADKQRIQHYIHNLQARRTNFLTSQPLQKLSEGAPSMSK</sequence>
<dbReference type="PROSITE" id="PS00107">
    <property type="entry name" value="PROTEIN_KINASE_ATP"/>
    <property type="match status" value="1"/>
</dbReference>
<dbReference type="InterPro" id="IPR008271">
    <property type="entry name" value="Ser/Thr_kinase_AS"/>
</dbReference>
<keyword evidence="4 8" id="KW-0547">Nucleotide-binding</keyword>
<dbReference type="RefSeq" id="XP_022156984.1">
    <property type="nucleotide sequence ID" value="XM_022301292.1"/>
</dbReference>
<feature type="domain" description="Protein kinase" evidence="10">
    <location>
        <begin position="17"/>
        <end position="275"/>
    </location>
</feature>
<keyword evidence="11" id="KW-1185">Reference proteome</keyword>
<dbReference type="GO" id="GO:0004674">
    <property type="term" value="F:protein serine/threonine kinase activity"/>
    <property type="evidence" value="ECO:0007669"/>
    <property type="project" value="UniProtKB-KW"/>
</dbReference>
<dbReference type="SUPFAM" id="SSF56112">
    <property type="entry name" value="Protein kinase-like (PK-like)"/>
    <property type="match status" value="1"/>
</dbReference>
<keyword evidence="2" id="KW-0723">Serine/threonine-protein kinase</keyword>
<dbReference type="Pfam" id="PF24497">
    <property type="entry name" value="MIT_ATG1"/>
    <property type="match status" value="1"/>
</dbReference>
<proteinExistence type="inferred from homology"/>
<dbReference type="SMART" id="SM00220">
    <property type="entry name" value="S_TKc"/>
    <property type="match status" value="1"/>
</dbReference>
<evidence type="ECO:0000256" key="7">
    <source>
        <dbReference type="ARBA" id="ARBA00058225"/>
    </source>
</evidence>
<name>A0A6J1DV72_MOMCH</name>
<dbReference type="FunFam" id="1.10.510.10:FF:000571">
    <property type="entry name" value="Maternal embryonic leucine zipper kinase"/>
    <property type="match status" value="1"/>
</dbReference>
<dbReference type="AlphaFoldDB" id="A0A6J1DV72"/>
<dbReference type="PANTHER" id="PTHR24348">
    <property type="entry name" value="SERINE/THREONINE-PROTEIN KINASE UNC-51-RELATED"/>
    <property type="match status" value="1"/>
</dbReference>
<feature type="binding site" evidence="8">
    <location>
        <position position="46"/>
    </location>
    <ligand>
        <name>ATP</name>
        <dbReference type="ChEBI" id="CHEBI:30616"/>
    </ligand>
</feature>
<dbReference type="InterPro" id="IPR017441">
    <property type="entry name" value="Protein_kinase_ATP_BS"/>
</dbReference>
<gene>
    <name evidence="12" type="primary">LOC111023813</name>
</gene>
<dbReference type="Proteomes" id="UP000504603">
    <property type="component" value="Unplaced"/>
</dbReference>
<evidence type="ECO:0000313" key="11">
    <source>
        <dbReference type="Proteomes" id="UP000504603"/>
    </source>
</evidence>
<dbReference type="InterPro" id="IPR045269">
    <property type="entry name" value="Atg1-like"/>
</dbReference>
<dbReference type="Pfam" id="PF21127">
    <property type="entry name" value="ATG1-like_MIT2"/>
    <property type="match status" value="1"/>
</dbReference>
<evidence type="ECO:0000256" key="4">
    <source>
        <dbReference type="ARBA" id="ARBA00022741"/>
    </source>
</evidence>
<dbReference type="Gene3D" id="1.10.510.10">
    <property type="entry name" value="Transferase(Phosphotransferase) domain 1"/>
    <property type="match status" value="1"/>
</dbReference>
<dbReference type="PROSITE" id="PS00108">
    <property type="entry name" value="PROTEIN_KINASE_ST"/>
    <property type="match status" value="1"/>
</dbReference>
<dbReference type="GO" id="GO:0005829">
    <property type="term" value="C:cytosol"/>
    <property type="evidence" value="ECO:0007669"/>
    <property type="project" value="TreeGrafter"/>
</dbReference>
<organism evidence="11 12">
    <name type="scientific">Momordica charantia</name>
    <name type="common">Bitter gourd</name>
    <name type="synonym">Balsam pear</name>
    <dbReference type="NCBI Taxonomy" id="3673"/>
    <lineage>
        <taxon>Eukaryota</taxon>
        <taxon>Viridiplantae</taxon>
        <taxon>Streptophyta</taxon>
        <taxon>Embryophyta</taxon>
        <taxon>Tracheophyta</taxon>
        <taxon>Spermatophyta</taxon>
        <taxon>Magnoliopsida</taxon>
        <taxon>eudicotyledons</taxon>
        <taxon>Gunneridae</taxon>
        <taxon>Pentapetalae</taxon>
        <taxon>rosids</taxon>
        <taxon>fabids</taxon>
        <taxon>Cucurbitales</taxon>
        <taxon>Cucurbitaceae</taxon>
        <taxon>Momordiceae</taxon>
        <taxon>Momordica</taxon>
    </lineage>
</organism>
<keyword evidence="3" id="KW-0808">Transferase</keyword>
<dbReference type="InterPro" id="IPR000719">
    <property type="entry name" value="Prot_kinase_dom"/>
</dbReference>
<dbReference type="PANTHER" id="PTHR24348:SF22">
    <property type="entry name" value="NON-SPECIFIC SERINE_THREONINE PROTEIN KINASE"/>
    <property type="match status" value="1"/>
</dbReference>
<evidence type="ECO:0000256" key="3">
    <source>
        <dbReference type="ARBA" id="ARBA00022679"/>
    </source>
</evidence>
<feature type="region of interest" description="Disordered" evidence="9">
    <location>
        <begin position="521"/>
        <end position="550"/>
    </location>
</feature>
<feature type="compositionally biased region" description="Low complexity" evidence="9">
    <location>
        <begin position="521"/>
        <end position="535"/>
    </location>
</feature>
<keyword evidence="5 12" id="KW-0418">Kinase</keyword>
<dbReference type="KEGG" id="mcha:111023813"/>
<dbReference type="GO" id="GO:0000407">
    <property type="term" value="C:phagophore assembly site"/>
    <property type="evidence" value="ECO:0007669"/>
    <property type="project" value="TreeGrafter"/>
</dbReference>
<dbReference type="GO" id="GO:0016020">
    <property type="term" value="C:membrane"/>
    <property type="evidence" value="ECO:0007669"/>
    <property type="project" value="TreeGrafter"/>
</dbReference>
<reference evidence="12" key="1">
    <citation type="submission" date="2025-08" db="UniProtKB">
        <authorList>
            <consortium name="RefSeq"/>
        </authorList>
    </citation>
    <scope>IDENTIFICATION</scope>
    <source>
        <strain evidence="12">OHB3-1</strain>
    </source>
</reference>
<dbReference type="CDD" id="cd14009">
    <property type="entry name" value="STKc_ATG1_ULK_like"/>
    <property type="match status" value="1"/>
</dbReference>
<keyword evidence="6 8" id="KW-0067">ATP-binding</keyword>
<protein>
    <submittedName>
        <fullName evidence="12">Serine/threonine-protein kinase ATG1a</fullName>
    </submittedName>
</protein>
<dbReference type="GeneID" id="111023813"/>
<evidence type="ECO:0000313" key="12">
    <source>
        <dbReference type="RefSeq" id="XP_022156984.1"/>
    </source>
</evidence>
<dbReference type="InterPro" id="IPR056281">
    <property type="entry name" value="MIT_ATG1a/b/c"/>
</dbReference>
<dbReference type="InterPro" id="IPR048941">
    <property type="entry name" value="ATG1-like_MIT2"/>
</dbReference>
<evidence type="ECO:0000256" key="6">
    <source>
        <dbReference type="ARBA" id="ARBA00022840"/>
    </source>
</evidence>
<dbReference type="FunFam" id="3.30.200.20:FF:000003">
    <property type="entry name" value="Non-specific serine/threonine protein kinase"/>
    <property type="match status" value="1"/>
</dbReference>
<dbReference type="GO" id="GO:0005776">
    <property type="term" value="C:autophagosome"/>
    <property type="evidence" value="ECO:0007669"/>
    <property type="project" value="TreeGrafter"/>
</dbReference>
<dbReference type="Pfam" id="PF00069">
    <property type="entry name" value="Pkinase"/>
    <property type="match status" value="1"/>
</dbReference>
<dbReference type="PROSITE" id="PS50011">
    <property type="entry name" value="PROTEIN_KINASE_DOM"/>
    <property type="match status" value="1"/>
</dbReference>
<evidence type="ECO:0000256" key="9">
    <source>
        <dbReference type="SAM" id="MobiDB-lite"/>
    </source>
</evidence>
<evidence type="ECO:0000259" key="10">
    <source>
        <dbReference type="PROSITE" id="PS50011"/>
    </source>
</evidence>
<dbReference type="GO" id="GO:0000045">
    <property type="term" value="P:autophagosome assembly"/>
    <property type="evidence" value="ECO:0007669"/>
    <property type="project" value="TreeGrafter"/>
</dbReference>
<evidence type="ECO:0000256" key="2">
    <source>
        <dbReference type="ARBA" id="ARBA00022527"/>
    </source>
</evidence>
<dbReference type="OrthoDB" id="346907at2759"/>
<evidence type="ECO:0000256" key="5">
    <source>
        <dbReference type="ARBA" id="ARBA00022777"/>
    </source>
</evidence>
<comment type="similarity">
    <text evidence="1">Belongs to the protein kinase superfamily. CAMK Ser/Thr protein kinase family. SNF1 subfamily.</text>
</comment>
<comment type="function">
    <text evidence="7">CIPK serine-threonine protein kinases interact with CBL proteins. Binding of a CBL protein to the regulatory NAF domain of CIPK protein lead to the activation of the kinase in a calcium-dependent manner.</text>
</comment>
<dbReference type="GO" id="GO:0010506">
    <property type="term" value="P:regulation of autophagy"/>
    <property type="evidence" value="ECO:0007669"/>
    <property type="project" value="InterPro"/>
</dbReference>
<evidence type="ECO:0000256" key="1">
    <source>
        <dbReference type="ARBA" id="ARBA00006234"/>
    </source>
</evidence>
<dbReference type="GO" id="GO:0005524">
    <property type="term" value="F:ATP binding"/>
    <property type="evidence" value="ECO:0007669"/>
    <property type="project" value="UniProtKB-UniRule"/>
</dbReference>